<gene>
    <name evidence="7" type="ORF">RHGRI_030735</name>
</gene>
<dbReference type="PROSITE" id="PS51456">
    <property type="entry name" value="MYOSIN_MOTOR"/>
    <property type="match status" value="2"/>
</dbReference>
<dbReference type="Gene3D" id="1.20.120.720">
    <property type="entry name" value="Myosin VI head, motor domain, U50 subdomain"/>
    <property type="match status" value="1"/>
</dbReference>
<evidence type="ECO:0000256" key="2">
    <source>
        <dbReference type="ARBA" id="ARBA00022840"/>
    </source>
</evidence>
<dbReference type="Gene3D" id="1.20.5.4820">
    <property type="match status" value="1"/>
</dbReference>
<dbReference type="SMART" id="SM00242">
    <property type="entry name" value="MYSc"/>
    <property type="match status" value="1"/>
</dbReference>
<dbReference type="GO" id="GO:0016020">
    <property type="term" value="C:membrane"/>
    <property type="evidence" value="ECO:0007669"/>
    <property type="project" value="TreeGrafter"/>
</dbReference>
<dbReference type="GO" id="GO:0005524">
    <property type="term" value="F:ATP binding"/>
    <property type="evidence" value="ECO:0007669"/>
    <property type="project" value="UniProtKB-KW"/>
</dbReference>
<dbReference type="PANTHER" id="PTHR13140">
    <property type="entry name" value="MYOSIN"/>
    <property type="match status" value="1"/>
</dbReference>
<feature type="domain" description="Myosin motor" evidence="6">
    <location>
        <begin position="1"/>
        <end position="183"/>
    </location>
</feature>
<sequence>MVTGGMVVVGEFGSVLGLRLVRVSWVLAAVRQVHRCDVNLLLATLCTRSIQTREGIIIKALDCNAAVASRDALAKTVYARVFDWLVNKINSSVGQDKDSFIQIGVLDIYGFECFKINSFEQFCINFANEKLQQHFNEHVFKMEQEEYRKEEINWSYVEFIDNQDVLDLIEKKPIGIIALLDEAWYNMITQIELHVSQINPWIIYNQAVPEFSGSPKVTYQTNTFLEKNRDYVVVEHCNLLSSSECPFIAGLFPSLPDESSRSSYKFSSVASRFKGVLEAVRISLAGYPTRKTYHEFVDRFGLIALDVIDGSYNEKTATEKILKKLKLENYQLGKTKVFLRAGQIGVLDSQRAEVLDNAAKCIQERLRIFVARRDFLSTRVAAVSLQACCRDLGLGGTLKVLKMFVCFQAVLLKKGELDFDVRKFHDEANETGALRLAKTKLEKQLEDLTWRLQLEKKLRLSNEEAKSIEISKLQKTVESLRLGLDAAKMATVNECNKNAVLQKQLELSMKEKSAMEGEMVVVAELRNENASLKNFVNALEKKNSILEQEFVKAKEYTNDTMKKLWEVEKTCLQLQQKLQSFEEKLCSLEDENHVLRQKTLFASPKSNRPGVVKPFLEKYTGVLAIPCADRKSVYETPTPTKLITPLSQGLSDSRRTKLTTEKHQENDEFLSSCIKEDLGFKDGKPVAACVVYKCLVQWHAFDSERTSIFDYIIEGINEVGDENVTLPYWLSNTSALLCFLQKNSRSNGLLTASSQRSAGSSGMNGRISQASSVILMSISWRVFGVSPYDYSPYLLARSSEYDERK</sequence>
<comment type="caution">
    <text evidence="4">Lacks conserved residue(s) required for the propagation of feature annotation.</text>
</comment>
<keyword evidence="2" id="KW-0067">ATP-binding</keyword>
<keyword evidence="5" id="KW-0175">Coiled coil</keyword>
<dbReference type="Gene3D" id="1.20.58.530">
    <property type="match status" value="2"/>
</dbReference>
<dbReference type="InterPro" id="IPR001609">
    <property type="entry name" value="Myosin_head_motor_dom-like"/>
</dbReference>
<dbReference type="EMBL" id="JACTNZ010000011">
    <property type="protein sequence ID" value="KAG5523838.1"/>
    <property type="molecule type" value="Genomic_DNA"/>
</dbReference>
<dbReference type="Proteomes" id="UP000823749">
    <property type="component" value="Chromosome 11"/>
</dbReference>
<feature type="coiled-coil region" evidence="5">
    <location>
        <begin position="522"/>
        <end position="584"/>
    </location>
</feature>
<keyword evidence="8" id="KW-1185">Reference proteome</keyword>
<dbReference type="PRINTS" id="PR00193">
    <property type="entry name" value="MYOSINHEAVY"/>
</dbReference>
<evidence type="ECO:0000259" key="6">
    <source>
        <dbReference type="PROSITE" id="PS51456"/>
    </source>
</evidence>
<dbReference type="GO" id="GO:0016459">
    <property type="term" value="C:myosin complex"/>
    <property type="evidence" value="ECO:0007669"/>
    <property type="project" value="UniProtKB-KW"/>
</dbReference>
<keyword evidence="3 4" id="KW-0009">Actin-binding</keyword>
<dbReference type="GO" id="GO:0007015">
    <property type="term" value="P:actin filament organization"/>
    <property type="evidence" value="ECO:0007669"/>
    <property type="project" value="TreeGrafter"/>
</dbReference>
<keyword evidence="4" id="KW-0518">Myosin</keyword>
<feature type="domain" description="Myosin motor" evidence="6">
    <location>
        <begin position="275"/>
        <end position="352"/>
    </location>
</feature>
<comment type="similarity">
    <text evidence="4">Belongs to the TRAFAC class myosin-kinesin ATPase superfamily. Myosin family.</text>
</comment>
<dbReference type="SUPFAM" id="SSF52540">
    <property type="entry name" value="P-loop containing nucleoside triphosphate hydrolases"/>
    <property type="match status" value="1"/>
</dbReference>
<reference evidence="7" key="1">
    <citation type="submission" date="2020-08" db="EMBL/GenBank/DDBJ databases">
        <title>Plant Genome Project.</title>
        <authorList>
            <person name="Zhang R.-G."/>
        </authorList>
    </citation>
    <scope>NUCLEOTIDE SEQUENCE</scope>
    <source>
        <strain evidence="7">WSP0</strain>
        <tissue evidence="7">Leaf</tissue>
    </source>
</reference>
<dbReference type="AlphaFoldDB" id="A0AAV6I591"/>
<evidence type="ECO:0000313" key="7">
    <source>
        <dbReference type="EMBL" id="KAG5523838.1"/>
    </source>
</evidence>
<keyword evidence="1" id="KW-0547">Nucleotide-binding</keyword>
<evidence type="ECO:0000313" key="8">
    <source>
        <dbReference type="Proteomes" id="UP000823749"/>
    </source>
</evidence>
<dbReference type="GO" id="GO:0051015">
    <property type="term" value="F:actin filament binding"/>
    <property type="evidence" value="ECO:0007669"/>
    <property type="project" value="TreeGrafter"/>
</dbReference>
<proteinExistence type="inferred from homology"/>
<dbReference type="PANTHER" id="PTHR13140:SF781">
    <property type="entry name" value="MYOSIN-15"/>
    <property type="match status" value="1"/>
</dbReference>
<accession>A0AAV6I591</accession>
<dbReference type="InterPro" id="IPR027417">
    <property type="entry name" value="P-loop_NTPase"/>
</dbReference>
<evidence type="ECO:0000256" key="5">
    <source>
        <dbReference type="SAM" id="Coils"/>
    </source>
</evidence>
<dbReference type="Pfam" id="PF00063">
    <property type="entry name" value="Myosin_head"/>
    <property type="match status" value="2"/>
</dbReference>
<dbReference type="GO" id="GO:0005737">
    <property type="term" value="C:cytoplasm"/>
    <property type="evidence" value="ECO:0007669"/>
    <property type="project" value="TreeGrafter"/>
</dbReference>
<organism evidence="7 8">
    <name type="scientific">Rhododendron griersonianum</name>
    <dbReference type="NCBI Taxonomy" id="479676"/>
    <lineage>
        <taxon>Eukaryota</taxon>
        <taxon>Viridiplantae</taxon>
        <taxon>Streptophyta</taxon>
        <taxon>Embryophyta</taxon>
        <taxon>Tracheophyta</taxon>
        <taxon>Spermatophyta</taxon>
        <taxon>Magnoliopsida</taxon>
        <taxon>eudicotyledons</taxon>
        <taxon>Gunneridae</taxon>
        <taxon>Pentapetalae</taxon>
        <taxon>asterids</taxon>
        <taxon>Ericales</taxon>
        <taxon>Ericaceae</taxon>
        <taxon>Ericoideae</taxon>
        <taxon>Rhodoreae</taxon>
        <taxon>Rhododendron</taxon>
    </lineage>
</organism>
<evidence type="ECO:0000256" key="4">
    <source>
        <dbReference type="PROSITE-ProRule" id="PRU00782"/>
    </source>
</evidence>
<name>A0AAV6I591_9ERIC</name>
<keyword evidence="4" id="KW-0505">Motor protein</keyword>
<evidence type="ECO:0000256" key="1">
    <source>
        <dbReference type="ARBA" id="ARBA00022741"/>
    </source>
</evidence>
<dbReference type="GO" id="GO:0000146">
    <property type="term" value="F:microfilament motor activity"/>
    <property type="evidence" value="ECO:0007669"/>
    <property type="project" value="TreeGrafter"/>
</dbReference>
<protein>
    <recommendedName>
        <fullName evidence="6">Myosin motor domain-containing protein</fullName>
    </recommendedName>
</protein>
<evidence type="ECO:0000256" key="3">
    <source>
        <dbReference type="ARBA" id="ARBA00023203"/>
    </source>
</evidence>
<comment type="caution">
    <text evidence="7">The sequence shown here is derived from an EMBL/GenBank/DDBJ whole genome shotgun (WGS) entry which is preliminary data.</text>
</comment>